<keyword evidence="7" id="KW-1185">Reference proteome</keyword>
<keyword evidence="1" id="KW-0677">Repeat</keyword>
<dbReference type="InterPro" id="IPR003439">
    <property type="entry name" value="ABC_transporter-like_ATP-bd"/>
</dbReference>
<sequence length="619" mass="69296">MSGKDKKLSRKELKKLQKKNEFEREIKAMGGVTENSSTDERTRGIGSGAELGSQFSVSQQAKSTGQRNQLENAVDIKVENFDIAAQGRVLFHKAELTIAFGRRYGLVGPNGMGKTTLLKHIAARKLDIPPNIDLLYCEQEIEVDSTPAIDAVVKSDKYRLALLEEEAQLTSKLEEGDISVSERLQEIGDELRSMNADAAEPRARRILAGLGFSKAMQEKPVEAFSGGWRMRISLARALFLEPTLLMLDEPTNHLDLNAVIWLDNYLQSWKKTLLIVSHDQGFLDSVCTDIIDLQDQKLYYYKGNYSIFKKMKTQKMKEHMKAFEVQQKQLTAMKKKGKSSKQATEEMKNRLQNKQNKTVKAKKTSAIIGDEADAAPVELLQKVKDYNVKFSFPDPPKLPPPVLGLHGVTFGYEDHLLFKNLDFGVDMDSRIAIVGPNGVGKSTLLKLLSGKIEPQKGEFRKHRQLRLGWFDQHANEALNGEQTPIEYLVTNFHIDYQNARKRLGAVGLPGPVHTVKIKDLSGGQKSRVALADLALGAPDLLILDEPTNNLDIESIHALAEAIESFGGGVVMVTHDERLIRETNCQLWIVEDQNIAEIDGDFEDYRKEILEQLGETLSSQ</sequence>
<dbReference type="InterPro" id="IPR027417">
    <property type="entry name" value="P-loop_NTPase"/>
</dbReference>
<evidence type="ECO:0000256" key="1">
    <source>
        <dbReference type="ARBA" id="ARBA00022737"/>
    </source>
</evidence>
<dbReference type="FunFam" id="3.40.50.300:FF:000011">
    <property type="entry name" value="Putative ABC transporter ATP-binding component"/>
    <property type="match status" value="1"/>
</dbReference>
<dbReference type="SMART" id="SM00382">
    <property type="entry name" value="AAA"/>
    <property type="match status" value="2"/>
</dbReference>
<feature type="domain" description="ABC transporter" evidence="5">
    <location>
        <begin position="76"/>
        <end position="320"/>
    </location>
</feature>
<protein>
    <submittedName>
        <fullName evidence="8">ATP-binding cassette sub-family F member 1</fullName>
    </submittedName>
</protein>
<accession>A0A0N5CLT7</accession>
<dbReference type="CDD" id="cd03221">
    <property type="entry name" value="ABCF_EF-3"/>
    <property type="match status" value="2"/>
</dbReference>
<proteinExistence type="predicted"/>
<dbReference type="InterPro" id="IPR017871">
    <property type="entry name" value="ABC_transporter-like_CS"/>
</dbReference>
<keyword evidence="2" id="KW-0547">Nucleotide-binding</keyword>
<dbReference type="Gene3D" id="3.40.50.300">
    <property type="entry name" value="P-loop containing nucleotide triphosphate hydrolases"/>
    <property type="match status" value="2"/>
</dbReference>
<dbReference type="InterPro" id="IPR003593">
    <property type="entry name" value="AAA+_ATPase"/>
</dbReference>
<dbReference type="WBParaSite" id="TCLT_0000108801-mRNA-1">
    <property type="protein sequence ID" value="TCLT_0000108801-mRNA-1"/>
    <property type="gene ID" value="TCLT_0000108801"/>
</dbReference>
<dbReference type="STRING" id="103827.A0A0N5CLT7"/>
<dbReference type="PANTHER" id="PTHR19211">
    <property type="entry name" value="ATP-BINDING TRANSPORT PROTEIN-RELATED"/>
    <property type="match status" value="1"/>
</dbReference>
<feature type="region of interest" description="Disordered" evidence="4">
    <location>
        <begin position="334"/>
        <end position="356"/>
    </location>
</feature>
<reference evidence="8" key="1">
    <citation type="submission" date="2017-02" db="UniProtKB">
        <authorList>
            <consortium name="WormBaseParasite"/>
        </authorList>
    </citation>
    <scope>IDENTIFICATION</scope>
</reference>
<evidence type="ECO:0000256" key="3">
    <source>
        <dbReference type="ARBA" id="ARBA00022840"/>
    </source>
</evidence>
<evidence type="ECO:0000313" key="7">
    <source>
        <dbReference type="Proteomes" id="UP000276776"/>
    </source>
</evidence>
<dbReference type="Pfam" id="PF00005">
    <property type="entry name" value="ABC_tran"/>
    <property type="match status" value="2"/>
</dbReference>
<dbReference type="GO" id="GO:0005524">
    <property type="term" value="F:ATP binding"/>
    <property type="evidence" value="ECO:0007669"/>
    <property type="project" value="UniProtKB-KW"/>
</dbReference>
<evidence type="ECO:0000313" key="8">
    <source>
        <dbReference type="WBParaSite" id="TCLT_0000108801-mRNA-1"/>
    </source>
</evidence>
<dbReference type="SUPFAM" id="SSF52540">
    <property type="entry name" value="P-loop containing nucleoside triphosphate hydrolases"/>
    <property type="match status" value="2"/>
</dbReference>
<dbReference type="PROSITE" id="PS50893">
    <property type="entry name" value="ABC_TRANSPORTER_2"/>
    <property type="match status" value="2"/>
</dbReference>
<dbReference type="FunFam" id="3.40.50.300:FF:002050">
    <property type="entry name" value="ABC transporter, class F"/>
    <property type="match status" value="1"/>
</dbReference>
<dbReference type="InterPro" id="IPR050611">
    <property type="entry name" value="ABCF"/>
</dbReference>
<organism evidence="8">
    <name type="scientific">Thelazia callipaeda</name>
    <name type="common">Oriental eyeworm</name>
    <name type="synonym">Parasitic nematode</name>
    <dbReference type="NCBI Taxonomy" id="103827"/>
    <lineage>
        <taxon>Eukaryota</taxon>
        <taxon>Metazoa</taxon>
        <taxon>Ecdysozoa</taxon>
        <taxon>Nematoda</taxon>
        <taxon>Chromadorea</taxon>
        <taxon>Rhabditida</taxon>
        <taxon>Spirurina</taxon>
        <taxon>Spiruromorpha</taxon>
        <taxon>Thelazioidea</taxon>
        <taxon>Thelaziidae</taxon>
        <taxon>Thelazia</taxon>
    </lineage>
</organism>
<keyword evidence="3" id="KW-0067">ATP-binding</keyword>
<name>A0A0N5CLT7_THECL</name>
<dbReference type="Proteomes" id="UP000276776">
    <property type="component" value="Unassembled WGS sequence"/>
</dbReference>
<gene>
    <name evidence="6" type="ORF">TCLT_LOCUS1089</name>
</gene>
<feature type="region of interest" description="Disordered" evidence="4">
    <location>
        <begin position="19"/>
        <end position="50"/>
    </location>
</feature>
<dbReference type="NCBIfam" id="NF000355">
    <property type="entry name" value="ribo_prot_ABC_F"/>
    <property type="match status" value="1"/>
</dbReference>
<dbReference type="OrthoDB" id="2110130at2759"/>
<dbReference type="GO" id="GO:0016887">
    <property type="term" value="F:ATP hydrolysis activity"/>
    <property type="evidence" value="ECO:0007669"/>
    <property type="project" value="InterPro"/>
</dbReference>
<dbReference type="PROSITE" id="PS00211">
    <property type="entry name" value="ABC_TRANSPORTER_1"/>
    <property type="match status" value="2"/>
</dbReference>
<dbReference type="EMBL" id="UYYF01000116">
    <property type="protein sequence ID" value="VDM96336.1"/>
    <property type="molecule type" value="Genomic_DNA"/>
</dbReference>
<dbReference type="PANTHER" id="PTHR19211:SF14">
    <property type="entry name" value="ATP-BINDING CASSETTE SUB-FAMILY F MEMBER 1"/>
    <property type="match status" value="1"/>
</dbReference>
<reference evidence="6 7" key="2">
    <citation type="submission" date="2018-11" db="EMBL/GenBank/DDBJ databases">
        <authorList>
            <consortium name="Pathogen Informatics"/>
        </authorList>
    </citation>
    <scope>NUCLEOTIDE SEQUENCE [LARGE SCALE GENOMIC DNA]</scope>
</reference>
<feature type="domain" description="ABC transporter" evidence="5">
    <location>
        <begin position="403"/>
        <end position="616"/>
    </location>
</feature>
<evidence type="ECO:0000259" key="5">
    <source>
        <dbReference type="PROSITE" id="PS50893"/>
    </source>
</evidence>
<evidence type="ECO:0000256" key="4">
    <source>
        <dbReference type="SAM" id="MobiDB-lite"/>
    </source>
</evidence>
<dbReference type="OMA" id="ARLVLCM"/>
<evidence type="ECO:0000313" key="6">
    <source>
        <dbReference type="EMBL" id="VDM96336.1"/>
    </source>
</evidence>
<dbReference type="AlphaFoldDB" id="A0A0N5CLT7"/>
<evidence type="ECO:0000256" key="2">
    <source>
        <dbReference type="ARBA" id="ARBA00022741"/>
    </source>
</evidence>